<evidence type="ECO:0000313" key="8">
    <source>
        <dbReference type="Proteomes" id="UP000274350"/>
    </source>
</evidence>
<dbReference type="Pfam" id="PF05154">
    <property type="entry name" value="TM2"/>
    <property type="match status" value="1"/>
</dbReference>
<feature type="transmembrane region" description="Helical" evidence="5">
    <location>
        <begin position="102"/>
        <end position="124"/>
    </location>
</feature>
<gene>
    <name evidence="7" type="ORF">EJG51_017645</name>
</gene>
<dbReference type="EMBL" id="CP051152">
    <property type="protein sequence ID" value="QJQ07334.1"/>
    <property type="molecule type" value="Genomic_DNA"/>
</dbReference>
<evidence type="ECO:0000256" key="5">
    <source>
        <dbReference type="SAM" id="Phobius"/>
    </source>
</evidence>
<organism evidence="7 8">
    <name type="scientific">Undibacterium piscinae</name>
    <dbReference type="NCBI Taxonomy" id="2495591"/>
    <lineage>
        <taxon>Bacteria</taxon>
        <taxon>Pseudomonadati</taxon>
        <taxon>Pseudomonadota</taxon>
        <taxon>Betaproteobacteria</taxon>
        <taxon>Burkholderiales</taxon>
        <taxon>Oxalobacteraceae</taxon>
        <taxon>Undibacterium</taxon>
    </lineage>
</organism>
<accession>A0A6M4A826</accession>
<dbReference type="Proteomes" id="UP000274350">
    <property type="component" value="Chromosome"/>
</dbReference>
<evidence type="ECO:0000256" key="4">
    <source>
        <dbReference type="ARBA" id="ARBA00023136"/>
    </source>
</evidence>
<feature type="domain" description="TM2" evidence="6">
    <location>
        <begin position="4"/>
        <end position="38"/>
    </location>
</feature>
<dbReference type="InterPro" id="IPR007829">
    <property type="entry name" value="TM2"/>
</dbReference>
<evidence type="ECO:0000259" key="6">
    <source>
        <dbReference type="Pfam" id="PF05154"/>
    </source>
</evidence>
<sequence>MQKHKNKAITSLLASTLGSIGIHRFYLAGSRDKWGWLHAASLPLSLALSKHFFNLPLLATMSPFVLSFLASLLEALVLGLIADEKWDAKYNQKSGQHSDTGWLLAVSLVLTMGIGAMALIAVLARGFDLLYTGGAYG</sequence>
<feature type="transmembrane region" description="Helical" evidence="5">
    <location>
        <begin position="64"/>
        <end position="82"/>
    </location>
</feature>
<comment type="subcellular location">
    <subcellularLocation>
        <location evidence="1">Membrane</location>
        <topology evidence="1">Multi-pass membrane protein</topology>
    </subcellularLocation>
</comment>
<keyword evidence="2 5" id="KW-0812">Transmembrane</keyword>
<evidence type="ECO:0000256" key="2">
    <source>
        <dbReference type="ARBA" id="ARBA00022692"/>
    </source>
</evidence>
<proteinExistence type="predicted"/>
<dbReference type="KEGG" id="upi:EJG51_017645"/>
<keyword evidence="4 5" id="KW-0472">Membrane</keyword>
<dbReference type="GO" id="GO:0016020">
    <property type="term" value="C:membrane"/>
    <property type="evidence" value="ECO:0007669"/>
    <property type="project" value="UniProtKB-SubCell"/>
</dbReference>
<evidence type="ECO:0000256" key="3">
    <source>
        <dbReference type="ARBA" id="ARBA00022989"/>
    </source>
</evidence>
<keyword evidence="3 5" id="KW-1133">Transmembrane helix</keyword>
<protein>
    <submittedName>
        <fullName evidence="7">NINE protein</fullName>
    </submittedName>
</protein>
<dbReference type="AlphaFoldDB" id="A0A6M4A826"/>
<evidence type="ECO:0000256" key="1">
    <source>
        <dbReference type="ARBA" id="ARBA00004141"/>
    </source>
</evidence>
<dbReference type="OrthoDB" id="8702870at2"/>
<evidence type="ECO:0000313" key="7">
    <source>
        <dbReference type="EMBL" id="QJQ07334.1"/>
    </source>
</evidence>
<reference evidence="7 8" key="1">
    <citation type="journal article" date="2019" name="Int. J. Syst. Evol. Microbiol.">
        <title>Undibacterium piscinae sp. nov., isolated from Korean shiner intestine.</title>
        <authorList>
            <person name="Lee S.Y."/>
            <person name="Kang W."/>
            <person name="Kim P.S."/>
            <person name="Kim H.S."/>
            <person name="Sung H."/>
            <person name="Shin N.R."/>
            <person name="Whon T.W."/>
            <person name="Yun J.H."/>
            <person name="Lee J.Y."/>
            <person name="Lee J.Y."/>
            <person name="Jung M.J."/>
            <person name="Jeong Y.S."/>
            <person name="Tak E.J."/>
            <person name="Han J.E."/>
            <person name="Hyun D.W."/>
            <person name="Kang M.S."/>
            <person name="Lee K.E."/>
            <person name="Lee B.H."/>
            <person name="Bae J.W."/>
        </authorList>
    </citation>
    <scope>NUCLEOTIDE SEQUENCE [LARGE SCALE GENOMIC DNA]</scope>
    <source>
        <strain evidence="7 8">S11R28</strain>
    </source>
</reference>
<keyword evidence="8" id="KW-1185">Reference proteome</keyword>
<name>A0A6M4A826_9BURK</name>